<accession>A0A024UQ64</accession>
<dbReference type="AlphaFoldDB" id="A0A024UQ64"/>
<organism evidence="2">
    <name type="scientific">Aphanomyces invadans</name>
    <dbReference type="NCBI Taxonomy" id="157072"/>
    <lineage>
        <taxon>Eukaryota</taxon>
        <taxon>Sar</taxon>
        <taxon>Stramenopiles</taxon>
        <taxon>Oomycota</taxon>
        <taxon>Saprolegniomycetes</taxon>
        <taxon>Saprolegniales</taxon>
        <taxon>Verrucalvaceae</taxon>
        <taxon>Aphanomyces</taxon>
    </lineage>
</organism>
<dbReference type="Gene3D" id="1.25.40.10">
    <property type="entry name" value="Tetratricopeptide repeat domain"/>
    <property type="match status" value="1"/>
</dbReference>
<proteinExistence type="predicted"/>
<feature type="compositionally biased region" description="Polar residues" evidence="1">
    <location>
        <begin position="94"/>
        <end position="104"/>
    </location>
</feature>
<dbReference type="Gene3D" id="3.40.50.1110">
    <property type="entry name" value="SGNH hydrolase"/>
    <property type="match status" value="1"/>
</dbReference>
<reference evidence="2" key="1">
    <citation type="submission" date="2013-12" db="EMBL/GenBank/DDBJ databases">
        <title>The Genome Sequence of Aphanomyces invadans NJM9701.</title>
        <authorList>
            <consortium name="The Broad Institute Genomics Platform"/>
            <person name="Russ C."/>
            <person name="Tyler B."/>
            <person name="van West P."/>
            <person name="Dieguez-Uribeondo J."/>
            <person name="Young S.K."/>
            <person name="Zeng Q."/>
            <person name="Gargeya S."/>
            <person name="Fitzgerald M."/>
            <person name="Abouelleil A."/>
            <person name="Alvarado L."/>
            <person name="Chapman S.B."/>
            <person name="Gainer-Dewar J."/>
            <person name="Goldberg J."/>
            <person name="Griggs A."/>
            <person name="Gujja S."/>
            <person name="Hansen M."/>
            <person name="Howarth C."/>
            <person name="Imamovic A."/>
            <person name="Ireland A."/>
            <person name="Larimer J."/>
            <person name="McCowan C."/>
            <person name="Murphy C."/>
            <person name="Pearson M."/>
            <person name="Poon T.W."/>
            <person name="Priest M."/>
            <person name="Roberts A."/>
            <person name="Saif S."/>
            <person name="Shea T."/>
            <person name="Sykes S."/>
            <person name="Wortman J."/>
            <person name="Nusbaum C."/>
            <person name="Birren B."/>
        </authorList>
    </citation>
    <scope>NUCLEOTIDE SEQUENCE [LARGE SCALE GENOMIC DNA]</scope>
    <source>
        <strain evidence="2">NJM9701</strain>
    </source>
</reference>
<dbReference type="InterPro" id="IPR011990">
    <property type="entry name" value="TPR-like_helical_dom_sf"/>
</dbReference>
<dbReference type="SUPFAM" id="SSF52266">
    <property type="entry name" value="SGNH hydrolase"/>
    <property type="match status" value="1"/>
</dbReference>
<dbReference type="VEuPathDB" id="FungiDB:H310_01135"/>
<gene>
    <name evidence="2" type="ORF">H310_01135</name>
</gene>
<evidence type="ECO:0008006" key="3">
    <source>
        <dbReference type="Google" id="ProtNLM"/>
    </source>
</evidence>
<dbReference type="GeneID" id="20078185"/>
<dbReference type="SUPFAM" id="SSF48452">
    <property type="entry name" value="TPR-like"/>
    <property type="match status" value="1"/>
</dbReference>
<feature type="region of interest" description="Disordered" evidence="1">
    <location>
        <begin position="85"/>
        <end position="104"/>
    </location>
</feature>
<evidence type="ECO:0000256" key="1">
    <source>
        <dbReference type="SAM" id="MobiDB-lite"/>
    </source>
</evidence>
<dbReference type="eggNOG" id="ENOG502QXRP">
    <property type="taxonomic scope" value="Eukaryota"/>
</dbReference>
<dbReference type="EMBL" id="KI913953">
    <property type="protein sequence ID" value="ETW08586.1"/>
    <property type="molecule type" value="Genomic_DNA"/>
</dbReference>
<dbReference type="RefSeq" id="XP_008862391.1">
    <property type="nucleotide sequence ID" value="XM_008864169.1"/>
</dbReference>
<dbReference type="OrthoDB" id="435413at2759"/>
<evidence type="ECO:0000313" key="2">
    <source>
        <dbReference type="EMBL" id="ETW08586.1"/>
    </source>
</evidence>
<sequence length="721" mass="79993">MRIYIHLEPTSEYAEWTFVCKAPLTHVHEAVSAFADAYNRKFTAVTHRLCPTSLTVTLTNSKKPVDPNKKISTLLDEADSCELTLEPQTPQPVPTLSQPTTTHASADGTDLILAQAAKHKQNQAWRSAKALWEVVLADMDPVNVVAMQGMVDLYVQSSQWTKAKAWTAKMLPLVTTTAKAAVRLQSAKCDVRLKQYGQAVIILQELLSDPNLSPSAHHDATILLAHALYHGGQRKEQDVAISILVSMLQESNESDMDAMALYSEIAHDRGKPSEAIQMILKVLVDRPKDKRVQAACAAFLDAPNGFAYLRAALDPTGPSTAPAYAYLASVAKDHGAMNASIQCFQQAVAQCPRDVMFGLNYVHALEVCGRYADAYLFIKRYVDSNSTFAVGNTLTCSDVAAVLVPFATLDDARGPLSADASIQWKGTHVCVRENDFKFQRPVADKVDLTSEQLDLLAMLCTLVKILYLQGCLRPLPALLDVMEPVRFHYGHLLHTTSIRNEHAYYSCITQLVSIAPLCPDVPRTAKPIYVCGDSHALATAWRSVKVHSTERLLIPALVTGLKHWHLRHESTFYPKVHFFNVVNTIPRGATVVFIFGEIDCREGLLVAVEKCRYETLGDGIAHTVSIFMDVLERLVATHGFHALIHPVVPVLNETRHIVQQYNRVFQARVAASGFCNWMDIFDSLLTPTYQLQEAYALDGTHLHPSYLHLWTDALEPHTDRT</sequence>
<name>A0A024UQ64_9STRA</name>
<dbReference type="InterPro" id="IPR036514">
    <property type="entry name" value="SGNH_hydro_sf"/>
</dbReference>
<protein>
    <recommendedName>
        <fullName evidence="3">Tetratrico peptide repeat group 5 domain-containing protein</fullName>
    </recommendedName>
</protein>